<sequence length="39" mass="4520">MVKRLTGERSWHEVADIWGDEIDDIEAAIEAGRDRAHDR</sequence>
<evidence type="ECO:0000313" key="2">
    <source>
        <dbReference type="Proteomes" id="UP001596432"/>
    </source>
</evidence>
<name>A0ABD5Y3V8_9EURY</name>
<evidence type="ECO:0000313" key="1">
    <source>
        <dbReference type="EMBL" id="MFC7140434.1"/>
    </source>
</evidence>
<protein>
    <submittedName>
        <fullName evidence="1">Uncharacterized protein</fullName>
    </submittedName>
</protein>
<dbReference type="EMBL" id="JBHTAS010000001">
    <property type="protein sequence ID" value="MFC7140434.1"/>
    <property type="molecule type" value="Genomic_DNA"/>
</dbReference>
<dbReference type="AlphaFoldDB" id="A0ABD5Y3V8"/>
<proteinExistence type="predicted"/>
<organism evidence="1 2">
    <name type="scientific">Halosimplex aquaticum</name>
    <dbReference type="NCBI Taxonomy" id="3026162"/>
    <lineage>
        <taxon>Archaea</taxon>
        <taxon>Methanobacteriati</taxon>
        <taxon>Methanobacteriota</taxon>
        <taxon>Stenosarchaea group</taxon>
        <taxon>Halobacteria</taxon>
        <taxon>Halobacteriales</taxon>
        <taxon>Haloarculaceae</taxon>
        <taxon>Halosimplex</taxon>
    </lineage>
</organism>
<dbReference type="GeneID" id="78820722"/>
<dbReference type="Proteomes" id="UP001596432">
    <property type="component" value="Unassembled WGS sequence"/>
</dbReference>
<accession>A0ABD5Y3V8</accession>
<reference evidence="1 2" key="1">
    <citation type="journal article" date="2019" name="Int. J. Syst. Evol. Microbiol.">
        <title>The Global Catalogue of Microorganisms (GCM) 10K type strain sequencing project: providing services to taxonomists for standard genome sequencing and annotation.</title>
        <authorList>
            <consortium name="The Broad Institute Genomics Platform"/>
            <consortium name="The Broad Institute Genome Sequencing Center for Infectious Disease"/>
            <person name="Wu L."/>
            <person name="Ma J."/>
        </authorList>
    </citation>
    <scope>NUCLEOTIDE SEQUENCE [LARGE SCALE GENOMIC DNA]</scope>
    <source>
        <strain evidence="1 2">XZYJT29</strain>
    </source>
</reference>
<dbReference type="RefSeq" id="WP_328518190.1">
    <property type="nucleotide sequence ID" value="NZ_CP118158.1"/>
</dbReference>
<comment type="caution">
    <text evidence="1">The sequence shown here is derived from an EMBL/GenBank/DDBJ whole genome shotgun (WGS) entry which is preliminary data.</text>
</comment>
<gene>
    <name evidence="1" type="ORF">ACFQMA_11410</name>
</gene>
<keyword evidence="2" id="KW-1185">Reference proteome</keyword>